<feature type="compositionally biased region" description="Basic and acidic residues" evidence="1">
    <location>
        <begin position="538"/>
        <end position="553"/>
    </location>
</feature>
<protein>
    <submittedName>
        <fullName evidence="2">Uncharacterized protein</fullName>
    </submittedName>
</protein>
<dbReference type="Proteomes" id="UP000406256">
    <property type="component" value="Unassembled WGS sequence"/>
</dbReference>
<feature type="region of interest" description="Disordered" evidence="1">
    <location>
        <begin position="538"/>
        <end position="557"/>
    </location>
</feature>
<organism evidence="2 3">
    <name type="scientific">Pandoraea anhela</name>
    <dbReference type="NCBI Taxonomy" id="2508295"/>
    <lineage>
        <taxon>Bacteria</taxon>
        <taxon>Pseudomonadati</taxon>
        <taxon>Pseudomonadota</taxon>
        <taxon>Betaproteobacteria</taxon>
        <taxon>Burkholderiales</taxon>
        <taxon>Burkholderiaceae</taxon>
        <taxon>Pandoraea</taxon>
    </lineage>
</organism>
<feature type="region of interest" description="Disordered" evidence="1">
    <location>
        <begin position="1"/>
        <end position="114"/>
    </location>
</feature>
<sequence length="791" mass="81497">MKTISRPPSPVQAEIHEPTTAPVPQTAKPSDSAAGGSRFEAEAGALAELKPRRSTESLPASTPRARTASLPGAGERRLSTATTLSASSASSQSSERSARSATSGTPAASDNEVAFQMPPPCGGSLTQVGGRLVCEQDHGVQSVLDLVSQLDPELVRDLEIPAGATIEIAWDEQLPEKMREFMKLAGGNPILATDLLRDAIDRGAAAFTPQATMSDSSRHPGDFLRQIGIRIVVTPNAALGDRMQAALTPAAQGADSPERAARLDKFRNDFGAMSLLSLANHKEFNSGHLYGLGASIGGTGTLGATFDYGVWSRVKAGMSEETRKVAGPLVDALTPLLADTFDSMVVKRLAEVLKGKNFFPDNLGDTVSDLKGAAFSGLVTAIGSIANNYVRELAVAARQAGHSELAVGLLVAKQFTNLLATWTAGAMVPLEVMHEHRALVDSKLHLMARGLIPTPDVADVRKHVSELAMNTVRAARGPGTLVRSMATGGEIAATIGLVLSLLEHNGYISSSLDQLITLLYSTPTEVISMTSAMAAEKWSGDGGEKKDARRTNDAGKQSGMLSKIAESGNTTLADLDRIARPDGDRNAAFGYHVTQGLGSVINVVDKGAGLGRELAGKGLAPVGAMLVATAATLETVPYVTPVLTTLGRGAADGAQFVFDHAVKPVGTGVRQLGGAAYEHVLKPTGQGVAWTAGKMAPLAAPVGRGAAAVATATGKHVVLPLANATAATVDTSVRAVETALSAGVKATGAVVDAGAAAGDWAAKSGADAIGRAARALRQPRPAPTPSGEDIV</sequence>
<reference evidence="2 3" key="1">
    <citation type="submission" date="2019-08" db="EMBL/GenBank/DDBJ databases">
        <authorList>
            <person name="Peeters C."/>
        </authorList>
    </citation>
    <scope>NUCLEOTIDE SEQUENCE [LARGE SCALE GENOMIC DNA]</scope>
    <source>
        <strain evidence="2 3">LMG 31108</strain>
    </source>
</reference>
<proteinExistence type="predicted"/>
<evidence type="ECO:0000256" key="1">
    <source>
        <dbReference type="SAM" id="MobiDB-lite"/>
    </source>
</evidence>
<dbReference type="RefSeq" id="WP_150669543.1">
    <property type="nucleotide sequence ID" value="NZ_CABPSB010000009.1"/>
</dbReference>
<evidence type="ECO:0000313" key="2">
    <source>
        <dbReference type="EMBL" id="VVE17168.1"/>
    </source>
</evidence>
<name>A0A5E4VXL5_9BURK</name>
<accession>A0A5E4VXL5</accession>
<dbReference type="AlphaFoldDB" id="A0A5E4VXL5"/>
<dbReference type="OrthoDB" id="9035393at2"/>
<gene>
    <name evidence="2" type="ORF">PAN31108_02933</name>
</gene>
<feature type="compositionally biased region" description="Low complexity" evidence="1">
    <location>
        <begin position="79"/>
        <end position="103"/>
    </location>
</feature>
<evidence type="ECO:0000313" key="3">
    <source>
        <dbReference type="Proteomes" id="UP000406256"/>
    </source>
</evidence>
<dbReference type="EMBL" id="CABPSB010000009">
    <property type="protein sequence ID" value="VVE17168.1"/>
    <property type="molecule type" value="Genomic_DNA"/>
</dbReference>
<keyword evidence="3" id="KW-1185">Reference proteome</keyword>